<protein>
    <submittedName>
        <fullName evidence="1">Uncharacterized protein</fullName>
    </submittedName>
</protein>
<comment type="caution">
    <text evidence="1">The sequence shown here is derived from an EMBL/GenBank/DDBJ whole genome shotgun (WGS) entry which is preliminary data.</text>
</comment>
<evidence type="ECO:0000313" key="1">
    <source>
        <dbReference type="EMBL" id="KTQ92664.1"/>
    </source>
</evidence>
<organism evidence="1 2">
    <name type="scientific">Aureimonas ureilytica</name>
    <dbReference type="NCBI Taxonomy" id="401562"/>
    <lineage>
        <taxon>Bacteria</taxon>
        <taxon>Pseudomonadati</taxon>
        <taxon>Pseudomonadota</taxon>
        <taxon>Alphaproteobacteria</taxon>
        <taxon>Hyphomicrobiales</taxon>
        <taxon>Aurantimonadaceae</taxon>
        <taxon>Aureimonas</taxon>
    </lineage>
</organism>
<dbReference type="Proteomes" id="UP000078272">
    <property type="component" value="Unassembled WGS sequence"/>
</dbReference>
<proteinExistence type="predicted"/>
<dbReference type="PATRIC" id="fig|401562.3.peg.2775"/>
<name>A0A175R641_9HYPH</name>
<accession>A0A175R641</accession>
<dbReference type="EMBL" id="LDPZ01000031">
    <property type="protein sequence ID" value="KTQ92664.1"/>
    <property type="molecule type" value="Genomic_DNA"/>
</dbReference>
<reference evidence="1 2" key="1">
    <citation type="journal article" date="2016" name="Front. Microbiol.">
        <title>Genomic Resource of Rice Seed Associated Bacteria.</title>
        <authorList>
            <person name="Midha S."/>
            <person name="Bansal K."/>
            <person name="Sharma S."/>
            <person name="Kumar N."/>
            <person name="Patil P.P."/>
            <person name="Chaudhry V."/>
            <person name="Patil P.B."/>
        </authorList>
    </citation>
    <scope>NUCLEOTIDE SEQUENCE [LARGE SCALE GENOMIC DNA]</scope>
    <source>
        <strain evidence="1 2">NS226</strain>
    </source>
</reference>
<dbReference type="AlphaFoldDB" id="A0A175R641"/>
<gene>
    <name evidence="1" type="ORF">NS226_15350</name>
</gene>
<evidence type="ECO:0000313" key="2">
    <source>
        <dbReference type="Proteomes" id="UP000078272"/>
    </source>
</evidence>
<sequence length="86" mass="10038">MACEVDAFSRKDVDVTIRDIDNTYRLVSLTFTYRDDGQILARQSISQRDKSNIDQNFQPFTIYDASEENVTKLLIGMVRILKDMER</sequence>